<evidence type="ECO:0000313" key="3">
    <source>
        <dbReference type="EMBL" id="TNV80729.1"/>
    </source>
</evidence>
<feature type="compositionally biased region" description="Polar residues" evidence="1">
    <location>
        <begin position="164"/>
        <end position="184"/>
    </location>
</feature>
<name>A0A8J8NU27_HALGN</name>
<accession>A0A8J8NU27</accession>
<proteinExistence type="predicted"/>
<evidence type="ECO:0000259" key="2">
    <source>
        <dbReference type="PROSITE" id="PS51154"/>
    </source>
</evidence>
<keyword evidence="4" id="KW-1185">Reference proteome</keyword>
<comment type="caution">
    <text evidence="3">The sequence shown here is derived from an EMBL/GenBank/DDBJ whole genome shotgun (WGS) entry which is preliminary data.</text>
</comment>
<dbReference type="Gene3D" id="3.40.220.10">
    <property type="entry name" value="Leucine Aminopeptidase, subunit E, domain 1"/>
    <property type="match status" value="1"/>
</dbReference>
<feature type="domain" description="Macro" evidence="2">
    <location>
        <begin position="1"/>
        <end position="119"/>
    </location>
</feature>
<dbReference type="EMBL" id="RRYP01007112">
    <property type="protein sequence ID" value="TNV80729.1"/>
    <property type="molecule type" value="Genomic_DNA"/>
</dbReference>
<dbReference type="InterPro" id="IPR043472">
    <property type="entry name" value="Macro_dom-like"/>
</dbReference>
<dbReference type="Proteomes" id="UP000785679">
    <property type="component" value="Unassembled WGS sequence"/>
</dbReference>
<dbReference type="Pfam" id="PF01661">
    <property type="entry name" value="Macro"/>
    <property type="match status" value="1"/>
</dbReference>
<feature type="region of interest" description="Disordered" evidence="1">
    <location>
        <begin position="155"/>
        <end position="184"/>
    </location>
</feature>
<dbReference type="AlphaFoldDB" id="A0A8J8NU27"/>
<dbReference type="PROSITE" id="PS51154">
    <property type="entry name" value="MACRO"/>
    <property type="match status" value="1"/>
</dbReference>
<dbReference type="OrthoDB" id="6133115at2759"/>
<evidence type="ECO:0000313" key="4">
    <source>
        <dbReference type="Proteomes" id="UP000785679"/>
    </source>
</evidence>
<gene>
    <name evidence="3" type="ORF">FGO68_gene16797</name>
</gene>
<dbReference type="SUPFAM" id="SSF52949">
    <property type="entry name" value="Macro domain-like"/>
    <property type="match status" value="1"/>
</dbReference>
<reference evidence="3" key="1">
    <citation type="submission" date="2019-06" db="EMBL/GenBank/DDBJ databases">
        <authorList>
            <person name="Zheng W."/>
        </authorList>
    </citation>
    <scope>NUCLEOTIDE SEQUENCE</scope>
    <source>
        <strain evidence="3">QDHG01</strain>
    </source>
</reference>
<sequence>MASSMSFTLLDRFGTMQEFIFQSCKRTKDKEGLMQRAFYQSLLKANQYYCQSVALPALSSGIFGYPKDLCAQALFKAIDKYAEDSHSDSSKKDSLQEIRIVIYDDETYIPFQHEFKMRYARNDDRYKTYQKMISSGHESSSLEIKYRKGQIQINSDQMRAASQGAKNNPSTNIPRQDQYHQPPNITNQKYLQSSVYQDTSGLMLGQQLYENFGQSSMTNNYGAASSQTSYIYGGSYNRTQQQAKPAHSIYPYDNYERQRRF</sequence>
<organism evidence="3 4">
    <name type="scientific">Halteria grandinella</name>
    <dbReference type="NCBI Taxonomy" id="5974"/>
    <lineage>
        <taxon>Eukaryota</taxon>
        <taxon>Sar</taxon>
        <taxon>Alveolata</taxon>
        <taxon>Ciliophora</taxon>
        <taxon>Intramacronucleata</taxon>
        <taxon>Spirotrichea</taxon>
        <taxon>Stichotrichia</taxon>
        <taxon>Sporadotrichida</taxon>
        <taxon>Halteriidae</taxon>
        <taxon>Halteria</taxon>
    </lineage>
</organism>
<evidence type="ECO:0000256" key="1">
    <source>
        <dbReference type="SAM" id="MobiDB-lite"/>
    </source>
</evidence>
<dbReference type="InterPro" id="IPR002589">
    <property type="entry name" value="Macro_dom"/>
</dbReference>
<feature type="region of interest" description="Disordered" evidence="1">
    <location>
        <begin position="240"/>
        <end position="261"/>
    </location>
</feature>
<protein>
    <recommendedName>
        <fullName evidence="2">Macro domain-containing protein</fullName>
    </recommendedName>
</protein>